<dbReference type="Proteomes" id="UP001056436">
    <property type="component" value="Unassembled WGS sequence"/>
</dbReference>
<dbReference type="OrthoDB" id="3500395at2759"/>
<organism evidence="1 2">
    <name type="scientific">Colletotrichum abscissum</name>
    <dbReference type="NCBI Taxonomy" id="1671311"/>
    <lineage>
        <taxon>Eukaryota</taxon>
        <taxon>Fungi</taxon>
        <taxon>Dikarya</taxon>
        <taxon>Ascomycota</taxon>
        <taxon>Pezizomycotina</taxon>
        <taxon>Sordariomycetes</taxon>
        <taxon>Hypocreomycetidae</taxon>
        <taxon>Glomerellales</taxon>
        <taxon>Glomerellaceae</taxon>
        <taxon>Colletotrichum</taxon>
        <taxon>Colletotrichum acutatum species complex</taxon>
    </lineage>
</organism>
<gene>
    <name evidence="1" type="ORF">CABS02_06035</name>
</gene>
<keyword evidence="2" id="KW-1185">Reference proteome</keyword>
<evidence type="ECO:0000313" key="1">
    <source>
        <dbReference type="EMBL" id="KAI3553702.1"/>
    </source>
</evidence>
<dbReference type="Gene3D" id="3.30.70.100">
    <property type="match status" value="1"/>
</dbReference>
<reference evidence="1" key="1">
    <citation type="submission" date="2019-01" db="EMBL/GenBank/DDBJ databases">
        <title>Colletotrichum abscissum LGMF1257.</title>
        <authorList>
            <person name="Baroncelli R."/>
        </authorList>
    </citation>
    <scope>NUCLEOTIDE SEQUENCE</scope>
    <source>
        <strain evidence="1">Ca142</strain>
    </source>
</reference>
<name>A0A9P9XG97_9PEZI</name>
<comment type="caution">
    <text evidence="1">The sequence shown here is derived from an EMBL/GenBank/DDBJ whole genome shotgun (WGS) entry which is preliminary data.</text>
</comment>
<evidence type="ECO:0000313" key="2">
    <source>
        <dbReference type="Proteomes" id="UP001056436"/>
    </source>
</evidence>
<proteinExistence type="predicted"/>
<dbReference type="PANTHER" id="PTHR40257:SF1">
    <property type="entry name" value="DUF1330 DOMAIN-CONTAINING PROTEIN"/>
    <property type="match status" value="1"/>
</dbReference>
<protein>
    <recommendedName>
        <fullName evidence="3">DUF1330 domain-containing protein</fullName>
    </recommendedName>
</protein>
<evidence type="ECO:0008006" key="3">
    <source>
        <dbReference type="Google" id="ProtNLM"/>
    </source>
</evidence>
<dbReference type="EMBL" id="SDAQ01000028">
    <property type="protein sequence ID" value="KAI3553702.1"/>
    <property type="molecule type" value="Genomic_DNA"/>
</dbReference>
<accession>A0A9P9XG97</accession>
<sequence length="145" mass="16018">MPATELTDIAAVKDAIGPIDPNKPVYMLNILKFRPVAIYDPTAPADFHSLPACSGQDAWQQRYVPAFFALPTMNGTRVPFSGKMVGKVLGLEDDDWDEVALVQYENIGVFRDTIASEEYKRLVVPHRVAALADARLFAFEFSGSL</sequence>
<dbReference type="AlphaFoldDB" id="A0A9P9XG97"/>
<dbReference type="PANTHER" id="PTHR40257">
    <property type="match status" value="1"/>
</dbReference>